<feature type="coiled-coil region" evidence="1">
    <location>
        <begin position="208"/>
        <end position="352"/>
    </location>
</feature>
<keyword evidence="3" id="KW-1185">Reference proteome</keyword>
<dbReference type="AlphaFoldDB" id="A0A266QD08"/>
<evidence type="ECO:0000313" key="2">
    <source>
        <dbReference type="EMBL" id="OZY87680.1"/>
    </source>
</evidence>
<protein>
    <submittedName>
        <fullName evidence="2">Uncharacterized protein</fullName>
    </submittedName>
</protein>
<name>A0A266QD08_9GAMM</name>
<organism evidence="2 3">
    <name type="scientific">Cellvibrio mixtus</name>
    <dbReference type="NCBI Taxonomy" id="39650"/>
    <lineage>
        <taxon>Bacteria</taxon>
        <taxon>Pseudomonadati</taxon>
        <taxon>Pseudomonadota</taxon>
        <taxon>Gammaproteobacteria</taxon>
        <taxon>Cellvibrionales</taxon>
        <taxon>Cellvibrionaceae</taxon>
        <taxon>Cellvibrio</taxon>
    </lineage>
</organism>
<reference evidence="3" key="1">
    <citation type="submission" date="2017-05" db="EMBL/GenBank/DDBJ databases">
        <authorList>
            <person name="Barney B.M."/>
        </authorList>
    </citation>
    <scope>NUCLEOTIDE SEQUENCE [LARGE SCALE GENOMIC DNA]</scope>
    <source>
        <strain evidence="3">PSBB022</strain>
    </source>
</reference>
<dbReference type="EMBL" id="NHNI01000001">
    <property type="protein sequence ID" value="OZY87680.1"/>
    <property type="molecule type" value="Genomic_DNA"/>
</dbReference>
<comment type="caution">
    <text evidence="2">The sequence shown here is derived from an EMBL/GenBank/DDBJ whole genome shotgun (WGS) entry which is preliminary data.</text>
</comment>
<dbReference type="RefSeq" id="WP_094985038.1">
    <property type="nucleotide sequence ID" value="NZ_NHNI01000001.1"/>
</dbReference>
<accession>A0A266QD08</accession>
<dbReference type="Proteomes" id="UP000216101">
    <property type="component" value="Unassembled WGS sequence"/>
</dbReference>
<sequence length="363" mass="41527">MNNSFSHLIWLGACQAQEPSGLIAQAKQVTLVDARESACKYLKKQFASDRVQVASKLVTVHGGQQSFTEYNLPEYSALQEATGLKKLFPGLKITHQETMSSVSLEQFFKELNLTDNENALVVDLPDVNQAFWEALYKTNELYKFKKLYVFANIDPLYLDAVNASTIVNFLQSVGYLLQETSSTDPDFLCLVFGANPLWVELQNANYLNANLLRDTKELQSQQETLLQQLAESKQQIDLVAKEKESLKQQLLESKQQADGIAKERDALKLQTMEIKQQFDELIKEQGKQLDQDQAKQIEKLRADLEQTAKHASTRLEKLTQLEKNNKVLQESNLQLQQRHQVIEQEMIKAEAQIHFIKDFLMKE</sequence>
<keyword evidence="1" id="KW-0175">Coiled coil</keyword>
<evidence type="ECO:0000313" key="3">
    <source>
        <dbReference type="Proteomes" id="UP000216101"/>
    </source>
</evidence>
<gene>
    <name evidence="2" type="ORF">CBP51_12170</name>
</gene>
<proteinExistence type="predicted"/>
<evidence type="ECO:0000256" key="1">
    <source>
        <dbReference type="SAM" id="Coils"/>
    </source>
</evidence>